<evidence type="ECO:0000256" key="2">
    <source>
        <dbReference type="SAM" id="Phobius"/>
    </source>
</evidence>
<gene>
    <name evidence="3" type="ORF">EX895_003176</name>
</gene>
<dbReference type="GeneID" id="40726071"/>
<evidence type="ECO:0000256" key="1">
    <source>
        <dbReference type="SAM" id="MobiDB-lite"/>
    </source>
</evidence>
<dbReference type="EMBL" id="SRRM01000011">
    <property type="protein sequence ID" value="TKY88080.1"/>
    <property type="molecule type" value="Genomic_DNA"/>
</dbReference>
<keyword evidence="4" id="KW-1185">Reference proteome</keyword>
<keyword evidence="2" id="KW-1133">Transmembrane helix</keyword>
<dbReference type="OrthoDB" id="2543262at2759"/>
<evidence type="ECO:0000313" key="3">
    <source>
        <dbReference type="EMBL" id="TKY88080.1"/>
    </source>
</evidence>
<dbReference type="RefSeq" id="XP_029740065.1">
    <property type="nucleotide sequence ID" value="XM_029883774.1"/>
</dbReference>
<dbReference type="KEGG" id="sgra:EX895_003176"/>
<reference evidence="3 4" key="1">
    <citation type="submission" date="2019-05" db="EMBL/GenBank/DDBJ databases">
        <title>Sporisorium graminicola CBS 10092 draft sequencing and annotation.</title>
        <authorList>
            <person name="Solano-Gonzalez S."/>
            <person name="Caddick M.X."/>
            <person name="Darby A."/>
        </authorList>
    </citation>
    <scope>NUCLEOTIDE SEQUENCE [LARGE SCALE GENOMIC DNA]</scope>
    <source>
        <strain evidence="3 4">CBS 10092</strain>
    </source>
</reference>
<keyword evidence="2" id="KW-0812">Transmembrane</keyword>
<accession>A0A4U7KU92</accession>
<protein>
    <submittedName>
        <fullName evidence="3">Uncharacterized protein</fullName>
    </submittedName>
</protein>
<evidence type="ECO:0000313" key="4">
    <source>
        <dbReference type="Proteomes" id="UP000306050"/>
    </source>
</evidence>
<keyword evidence="2" id="KW-0472">Membrane</keyword>
<dbReference type="Proteomes" id="UP000306050">
    <property type="component" value="Chromosome SGRAM_19"/>
</dbReference>
<name>A0A4U7KU92_9BASI</name>
<comment type="caution">
    <text evidence="3">The sequence shown here is derived from an EMBL/GenBank/DDBJ whole genome shotgun (WGS) entry which is preliminary data.</text>
</comment>
<feature type="transmembrane region" description="Helical" evidence="2">
    <location>
        <begin position="52"/>
        <end position="72"/>
    </location>
</feature>
<sequence>MTTNDDEAARQPLLSDTDHDVDHQQPQQDESDNRHHRKGRHWLEKLVFASRLRFAISLVVFFVFWTLVALFASGDLPYNRHGHRWPWNRESDYTRQKPGFWNARADLFDSPFCLPDAELLTTADISANQGWRRKHWNMTLELIDQTIDQLTGTIVRKSSGQRRDRVELVMSLVQGEPVHRQVAESPRASSDLNGRSETFRSTELWRALQTLSLKASHQLPGGELVSIDELISALKLNNTRVVSKTGGRLRPAVETTLSDVHHLVQTLLAIHHGVVPPLVHVGLDSLSVGNYFSPRTLNTDGVTASTRSPFTVVRQPSWTRSGQLIGVGCPGNSHTSLQKGGRTLDVLNLLEHMDDRELAIAIDVQRGFTTIVLSDLGAPPRETRPGDCDDREVSLVRWMRSRANDAIYALDWLHETVLEETWAGTYRYQNVDRDASSSASNSFDWIEVDVQIDEGARWITRIEYSLLPSHNDTTATPASAPVSVLKKYNVGGTSDFLASWTCQSSPEALARCFRPLVGDDDSHCSCTHYRFGGNTVSHYRVGLWPSLARKSDGGKLWTIPQAAIRRDTGSYMDQGVGGCPALWKWDRKQKVPEMQKLGYHLEFIEDKEQLRWTGPGLVLDRVKK</sequence>
<dbReference type="AlphaFoldDB" id="A0A4U7KU92"/>
<organism evidence="3 4">
    <name type="scientific">Sporisorium graminicola</name>
    <dbReference type="NCBI Taxonomy" id="280036"/>
    <lineage>
        <taxon>Eukaryota</taxon>
        <taxon>Fungi</taxon>
        <taxon>Dikarya</taxon>
        <taxon>Basidiomycota</taxon>
        <taxon>Ustilaginomycotina</taxon>
        <taxon>Ustilaginomycetes</taxon>
        <taxon>Ustilaginales</taxon>
        <taxon>Ustilaginaceae</taxon>
        <taxon>Sporisorium</taxon>
    </lineage>
</organism>
<proteinExistence type="predicted"/>
<feature type="region of interest" description="Disordered" evidence="1">
    <location>
        <begin position="1"/>
        <end position="36"/>
    </location>
</feature>